<dbReference type="Pfam" id="PF04752">
    <property type="entry name" value="ChaC"/>
    <property type="match status" value="2"/>
</dbReference>
<dbReference type="CDD" id="cd06661">
    <property type="entry name" value="GGCT_like"/>
    <property type="match status" value="1"/>
</dbReference>
<comment type="caution">
    <text evidence="3">The sequence shown here is derived from an EMBL/GenBank/DDBJ whole genome shotgun (WGS) entry which is preliminary data.</text>
</comment>
<organism evidence="3 4">
    <name type="scientific">Penicillium canariense</name>
    <dbReference type="NCBI Taxonomy" id="189055"/>
    <lineage>
        <taxon>Eukaryota</taxon>
        <taxon>Fungi</taxon>
        <taxon>Dikarya</taxon>
        <taxon>Ascomycota</taxon>
        <taxon>Pezizomycotina</taxon>
        <taxon>Eurotiomycetes</taxon>
        <taxon>Eurotiomycetidae</taxon>
        <taxon>Eurotiales</taxon>
        <taxon>Aspergillaceae</taxon>
        <taxon>Penicillium</taxon>
    </lineage>
</organism>
<dbReference type="GO" id="GO:0006751">
    <property type="term" value="P:glutathione catabolic process"/>
    <property type="evidence" value="ECO:0007669"/>
    <property type="project" value="InterPro"/>
</dbReference>
<dbReference type="Proteomes" id="UP001149163">
    <property type="component" value="Unassembled WGS sequence"/>
</dbReference>
<dbReference type="Gene3D" id="3.10.490.10">
    <property type="entry name" value="Gamma-glutamyl cyclotransferase-like"/>
    <property type="match status" value="1"/>
</dbReference>
<dbReference type="InterPro" id="IPR013024">
    <property type="entry name" value="GGCT-like"/>
</dbReference>
<dbReference type="GO" id="GO:0005737">
    <property type="term" value="C:cytoplasm"/>
    <property type="evidence" value="ECO:0007669"/>
    <property type="project" value="TreeGrafter"/>
</dbReference>
<evidence type="ECO:0000256" key="1">
    <source>
        <dbReference type="ARBA" id="ARBA00012344"/>
    </source>
</evidence>
<dbReference type="EMBL" id="JAPQKN010000007">
    <property type="protein sequence ID" value="KAJ5153333.1"/>
    <property type="molecule type" value="Genomic_DNA"/>
</dbReference>
<evidence type="ECO:0000313" key="4">
    <source>
        <dbReference type="Proteomes" id="UP001149163"/>
    </source>
</evidence>
<evidence type="ECO:0000313" key="3">
    <source>
        <dbReference type="EMBL" id="KAJ5153333.1"/>
    </source>
</evidence>
<dbReference type="InterPro" id="IPR006840">
    <property type="entry name" value="ChaC"/>
</dbReference>
<proteinExistence type="predicted"/>
<protein>
    <recommendedName>
        <fullName evidence="1">glutathione-specific gamma-glutamylcyclotransferase</fullName>
        <ecNumber evidence="1">4.3.2.7</ecNumber>
    </recommendedName>
</protein>
<dbReference type="OrthoDB" id="1933483at2759"/>
<evidence type="ECO:0000256" key="2">
    <source>
        <dbReference type="ARBA" id="ARBA00023239"/>
    </source>
</evidence>
<gene>
    <name evidence="3" type="ORF">N7482_009811</name>
</gene>
<keyword evidence="4" id="KW-1185">Reference proteome</keyword>
<dbReference type="GO" id="GO:0061928">
    <property type="term" value="F:glutathione specific gamma-glutamylcyclotransferase activity"/>
    <property type="evidence" value="ECO:0007669"/>
    <property type="project" value="UniProtKB-EC"/>
</dbReference>
<dbReference type="AlphaFoldDB" id="A0A9W9HN75"/>
<keyword evidence="2" id="KW-0456">Lyase</keyword>
<sequence>MAATLQGHQVHPDGRAWKAHFPKGDLWVFGYGSLIWKPPPHYDQRVPGYISGYVRRFWQVCESYIPSNKCPLAFLSLGMFQHVGGPPGRSSLNGSPTSNYQGTVAANKARNDSTDHRGTPEQPGRVVTVIERGFWETLDDPLAHLESESASTGKVWGAAYHIPASHAEEVHDYLDEREIDGYSVRFTPFHPTSGPSEDPQEIANHATPITCMVYIGQPSNPQFLRNPQHREPQDVAQVINAGHGQSGKNTEYLYLLEKALEGLGLGTADVHVTDLVKRVKAIEAGDLAVREEQEAEQDVKKYLASAPAECVLGDKIE</sequence>
<reference evidence="3" key="1">
    <citation type="submission" date="2022-11" db="EMBL/GenBank/DDBJ databases">
        <authorList>
            <person name="Petersen C."/>
        </authorList>
    </citation>
    <scope>NUCLEOTIDE SEQUENCE</scope>
    <source>
        <strain evidence="3">IBT 26290</strain>
    </source>
</reference>
<reference evidence="3" key="2">
    <citation type="journal article" date="2023" name="IMA Fungus">
        <title>Comparative genomic study of the Penicillium genus elucidates a diverse pangenome and 15 lateral gene transfer events.</title>
        <authorList>
            <person name="Petersen C."/>
            <person name="Sorensen T."/>
            <person name="Nielsen M.R."/>
            <person name="Sondergaard T.E."/>
            <person name="Sorensen J.L."/>
            <person name="Fitzpatrick D.A."/>
            <person name="Frisvad J.C."/>
            <person name="Nielsen K.L."/>
        </authorList>
    </citation>
    <scope>NUCLEOTIDE SEQUENCE</scope>
    <source>
        <strain evidence="3">IBT 26290</strain>
    </source>
</reference>
<name>A0A9W9HN75_9EURO</name>
<dbReference type="PANTHER" id="PTHR12192">
    <property type="entry name" value="CATION TRANSPORT PROTEIN CHAC-RELATED"/>
    <property type="match status" value="1"/>
</dbReference>
<dbReference type="PANTHER" id="PTHR12192:SF2">
    <property type="entry name" value="GLUTATHIONE-SPECIFIC GAMMA-GLUTAMYLCYCLOTRANSFERASE 2"/>
    <property type="match status" value="1"/>
</dbReference>
<dbReference type="GeneID" id="81431111"/>
<accession>A0A9W9HN75</accession>
<dbReference type="RefSeq" id="XP_056539641.1">
    <property type="nucleotide sequence ID" value="XM_056691935.1"/>
</dbReference>
<dbReference type="EC" id="4.3.2.7" evidence="1"/>